<dbReference type="InterPro" id="IPR036188">
    <property type="entry name" value="FAD/NAD-bd_sf"/>
</dbReference>
<dbReference type="Gene3D" id="3.50.50.60">
    <property type="entry name" value="FAD/NAD(P)-binding domain"/>
    <property type="match status" value="2"/>
</dbReference>
<evidence type="ECO:0000313" key="3">
    <source>
        <dbReference type="Proteomes" id="UP000823749"/>
    </source>
</evidence>
<comment type="caution">
    <text evidence="2">The sequence shown here is derived from an EMBL/GenBank/DDBJ whole genome shotgun (WGS) entry which is preliminary data.</text>
</comment>
<dbReference type="SUPFAM" id="SSF51905">
    <property type="entry name" value="FAD/NAD(P)-binding domain"/>
    <property type="match status" value="1"/>
</dbReference>
<gene>
    <name evidence="2" type="ORF">RHGRI_029496</name>
</gene>
<accession>A0AAV6IQ39</accession>
<dbReference type="PANTHER" id="PTHR10668:SF103">
    <property type="entry name" value="PYRIDINE NUCLEOTIDE-DISULFIDE OXIDOREDUCTASE DOMAIN-CONTAINING PROTEIN 2"/>
    <property type="match status" value="1"/>
</dbReference>
<keyword evidence="3" id="KW-1185">Reference proteome</keyword>
<dbReference type="Pfam" id="PF13450">
    <property type="entry name" value="NAD_binding_8"/>
    <property type="match status" value="1"/>
</dbReference>
<organism evidence="2 3">
    <name type="scientific">Rhododendron griersonianum</name>
    <dbReference type="NCBI Taxonomy" id="479676"/>
    <lineage>
        <taxon>Eukaryota</taxon>
        <taxon>Viridiplantae</taxon>
        <taxon>Streptophyta</taxon>
        <taxon>Embryophyta</taxon>
        <taxon>Tracheophyta</taxon>
        <taxon>Spermatophyta</taxon>
        <taxon>Magnoliopsida</taxon>
        <taxon>eudicotyledons</taxon>
        <taxon>Gunneridae</taxon>
        <taxon>Pentapetalae</taxon>
        <taxon>asterids</taxon>
        <taxon>Ericales</taxon>
        <taxon>Ericaceae</taxon>
        <taxon>Ericoideae</taxon>
        <taxon>Rhodoreae</taxon>
        <taxon>Rhododendron</taxon>
    </lineage>
</organism>
<sequence>MSMWRRNLSSSTRALLKEKKWDALVIGGGHNGLTAAAYLARSGLSVAVLERRHLIGGAAVTEELIPGFKELELGRHGLKLLKRSPSSFTPCLDGRYLLLGPDKVLNHSEISKFSKRDADAYPRYEDQLEKFCEFIDPLLDLPTPETLQGVSSLRARMKNNLQKSEFWARCLRQAISLGQKDMVDLMDLLLSPASKVLNNWFESDVLKATLATDAVIGITERTLNQVDGHHQRRMAMKEFNDMLKSVGQGFEGCAVRASRNLLITIRLTYTFEKLSGKEEYRLCHRDVAEDKGSVNSTGSGYVLLHHVMGETDGDRGIWSYVEGGMGSVSLAIGKAAMEAGTHIVTDAEVSTLMIKDCGAVDGVILADGTKVHSKVILSNATPYKTFMELVPENVLHGDFLRAVKNLDYSSGTTKINLAVESLPQFRCCNLSHPDAGPQHVGTIHIGSESMEDIELACQDAVNGSPSRRPIIEMTIPSVLDKTLSPSGKHVINLFIQYTPYKPSEGSWKDPAYREFFVQRCLALIDEYAPGFSSSVIGYDMLTPPDLEREIGLTGGNIFHGAMGLHSLFLMRPLKGWSNYRTPLRGLYLCGSGAHPGGGVMGAPGRNAAHEVLKDIFSL</sequence>
<proteinExistence type="inferred from homology"/>
<reference evidence="2" key="1">
    <citation type="submission" date="2020-08" db="EMBL/GenBank/DDBJ databases">
        <title>Plant Genome Project.</title>
        <authorList>
            <person name="Zhang R.-G."/>
        </authorList>
    </citation>
    <scope>NUCLEOTIDE SEQUENCE</scope>
    <source>
        <strain evidence="2">WSP0</strain>
        <tissue evidence="2">Leaf</tissue>
    </source>
</reference>
<comment type="similarity">
    <text evidence="1">Belongs to the carotenoid/retinoid oxidoreductase family.</text>
</comment>
<protein>
    <recommendedName>
        <fullName evidence="4">FAD/NAD(P)-binding oxidoreductase family protein</fullName>
    </recommendedName>
</protein>
<evidence type="ECO:0000313" key="2">
    <source>
        <dbReference type="EMBL" id="KAG5528855.1"/>
    </source>
</evidence>
<dbReference type="Proteomes" id="UP000823749">
    <property type="component" value="Chromosome 10"/>
</dbReference>
<name>A0AAV6IQ39_9ERIC</name>
<dbReference type="EMBL" id="JACTNZ010000010">
    <property type="protein sequence ID" value="KAG5528855.1"/>
    <property type="molecule type" value="Genomic_DNA"/>
</dbReference>
<dbReference type="AlphaFoldDB" id="A0AAV6IQ39"/>
<dbReference type="PANTHER" id="PTHR10668">
    <property type="entry name" value="PHYTOENE DEHYDROGENASE"/>
    <property type="match status" value="1"/>
</dbReference>
<evidence type="ECO:0000256" key="1">
    <source>
        <dbReference type="ARBA" id="ARBA00006046"/>
    </source>
</evidence>
<evidence type="ECO:0008006" key="4">
    <source>
        <dbReference type="Google" id="ProtNLM"/>
    </source>
</evidence>